<accession>A0A1B0DG67</accession>
<dbReference type="AlphaFoldDB" id="A0A1B0DG67"/>
<dbReference type="Gene3D" id="3.30.160.60">
    <property type="entry name" value="Classic Zinc Finger"/>
    <property type="match status" value="1"/>
</dbReference>
<dbReference type="InterPro" id="IPR039258">
    <property type="entry name" value="ZNF511"/>
</dbReference>
<dbReference type="SMART" id="SM00355">
    <property type="entry name" value="ZnF_C2H2"/>
    <property type="match status" value="3"/>
</dbReference>
<dbReference type="EnsemblMetazoa" id="PPAI007028-RA">
    <property type="protein sequence ID" value="PPAI007028-PA"/>
    <property type="gene ID" value="PPAI007028"/>
</dbReference>
<dbReference type="PROSITE" id="PS00028">
    <property type="entry name" value="ZINC_FINGER_C2H2_1"/>
    <property type="match status" value="1"/>
</dbReference>
<dbReference type="PANTHER" id="PTHR21354:SF0">
    <property type="entry name" value="ZINC FINGER PROTEIN 511"/>
    <property type="match status" value="1"/>
</dbReference>
<proteinExistence type="predicted"/>
<reference evidence="2" key="1">
    <citation type="submission" date="2022-08" db="UniProtKB">
        <authorList>
            <consortium name="EnsemblMetazoa"/>
        </authorList>
    </citation>
    <scope>IDENTIFICATION</scope>
    <source>
        <strain evidence="2">Israel</strain>
    </source>
</reference>
<feature type="region of interest" description="Disordered" evidence="1">
    <location>
        <begin position="166"/>
        <end position="237"/>
    </location>
</feature>
<evidence type="ECO:0000313" key="3">
    <source>
        <dbReference type="Proteomes" id="UP000092462"/>
    </source>
</evidence>
<protein>
    <submittedName>
        <fullName evidence="2">Uncharacterized protein</fullName>
    </submittedName>
</protein>
<keyword evidence="3" id="KW-1185">Reference proteome</keyword>
<organism evidence="2 3">
    <name type="scientific">Phlebotomus papatasi</name>
    <name type="common">Sandfly</name>
    <dbReference type="NCBI Taxonomy" id="29031"/>
    <lineage>
        <taxon>Eukaryota</taxon>
        <taxon>Metazoa</taxon>
        <taxon>Ecdysozoa</taxon>
        <taxon>Arthropoda</taxon>
        <taxon>Hexapoda</taxon>
        <taxon>Insecta</taxon>
        <taxon>Pterygota</taxon>
        <taxon>Neoptera</taxon>
        <taxon>Endopterygota</taxon>
        <taxon>Diptera</taxon>
        <taxon>Nematocera</taxon>
        <taxon>Psychodoidea</taxon>
        <taxon>Psychodidae</taxon>
        <taxon>Phlebotomus</taxon>
        <taxon>Phlebotomus</taxon>
    </lineage>
</organism>
<dbReference type="PROSITE" id="PS50157">
    <property type="entry name" value="ZINC_FINGER_C2H2_2"/>
    <property type="match status" value="1"/>
</dbReference>
<dbReference type="EMBL" id="AJVK01059319">
    <property type="status" value="NOT_ANNOTATED_CDS"/>
    <property type="molecule type" value="Genomic_DNA"/>
</dbReference>
<dbReference type="InterPro" id="IPR013087">
    <property type="entry name" value="Znf_C2H2_type"/>
</dbReference>
<dbReference type="VEuPathDB" id="VectorBase:PPAI007028"/>
<evidence type="ECO:0000313" key="2">
    <source>
        <dbReference type="EnsemblMetazoa" id="PPAI007028-PA"/>
    </source>
</evidence>
<evidence type="ECO:0000256" key="1">
    <source>
        <dbReference type="SAM" id="MobiDB-lite"/>
    </source>
</evidence>
<dbReference type="VEuPathDB" id="VectorBase:PPAPM1_007554"/>
<dbReference type="Proteomes" id="UP000092462">
    <property type="component" value="Unassembled WGS sequence"/>
</dbReference>
<name>A0A1B0DG67_PHLPP</name>
<sequence>MSDGFYPVKSLLELFQKYGVGYRSPSDPFFGAGNKLIKPFVRMGVISNPPDVDCFRPIDIIYCSVSNCEAKFENLENYENHYNSLHRYTCAECRKSFPSSHLLDLHVSENHDSFFLVSTKKRPMYSCYIEECKEKNWTPEERRDHCISVHKFPHNFRFGLPTKTSKEDVKLDKPSGSAEEEPKPVKSFTFGHGVSRTFEKGSGQKTARKVSYSRGGWKSGHGDGSHGKSSRIVFTPL</sequence>
<dbReference type="PANTHER" id="PTHR21354">
    <property type="entry name" value="ZINC FINGER PROTEIN 511"/>
    <property type="match status" value="1"/>
</dbReference>